<dbReference type="GO" id="GO:0005829">
    <property type="term" value="C:cytosol"/>
    <property type="evidence" value="ECO:0007669"/>
    <property type="project" value="TreeGrafter"/>
</dbReference>
<dbReference type="Pfam" id="PF00258">
    <property type="entry name" value="Flavodoxin_1"/>
    <property type="match status" value="1"/>
</dbReference>
<accession>A0A8T1VX62</accession>
<dbReference type="PANTHER" id="PTHR19384:SF17">
    <property type="entry name" value="NADPH--CYTOCHROME P450 REDUCTASE"/>
    <property type="match status" value="1"/>
</dbReference>
<dbReference type="InterPro" id="IPR008254">
    <property type="entry name" value="Flavodoxin/NO_synth"/>
</dbReference>
<dbReference type="AlphaFoldDB" id="A0A8T1VX62"/>
<dbReference type="OrthoDB" id="129073at2759"/>
<feature type="domain" description="Flavodoxin-like" evidence="3">
    <location>
        <begin position="35"/>
        <end position="265"/>
    </location>
</feature>
<sequence>MPSGEPVANEQSPEEKCERPSLPNWRASYTRTSHVDVFLGSLTFTSEQLASSLAEKAKQHGAVVTIQSLDEFKPEHYFDANASYRIAVFVVSTHAAGKAAPNAERFLLWLRKASNPFCSPTSGPPLVQVGGKSSTTMVKASTPTGRPSTIIDQSPRRLQVVPSQTTAEVNTRPQTLTQTLGLHWRLPFGDANSSKTANKSDGQLQGFQYAVFGVGNSIYRTCNATAKYIDTRLQELGAVRVCPLGLGDVSKGIDATFEKWEAPLLQRIGNPSNNPRIDSPPSVEELVQELPLHRASLPCAVSTNVIFGHNEAPKGEPAKRGPTFADIELASVEAAQHHGHRTHRRRYSSAATMIRARSFELNVPNSPVPPTDRGGKQCVE</sequence>
<dbReference type="PANTHER" id="PTHR19384">
    <property type="entry name" value="NITRIC OXIDE SYNTHASE-RELATED"/>
    <property type="match status" value="1"/>
</dbReference>
<keyword evidence="1" id="KW-0285">Flavoprotein</keyword>
<dbReference type="GO" id="GO:0050660">
    <property type="term" value="F:flavin adenine dinucleotide binding"/>
    <property type="evidence" value="ECO:0007669"/>
    <property type="project" value="TreeGrafter"/>
</dbReference>
<gene>
    <name evidence="4" type="primary">NOS1</name>
    <name evidence="4" type="ORF">PHYPSEUDO_002938</name>
</gene>
<reference evidence="4" key="1">
    <citation type="submission" date="2021-02" db="EMBL/GenBank/DDBJ databases">
        <authorList>
            <person name="Palmer J.M."/>
        </authorList>
    </citation>
    <scope>NUCLEOTIDE SEQUENCE</scope>
    <source>
        <strain evidence="4">SCRP734</strain>
    </source>
</reference>
<evidence type="ECO:0000256" key="2">
    <source>
        <dbReference type="SAM" id="MobiDB-lite"/>
    </source>
</evidence>
<dbReference type="PROSITE" id="PS50902">
    <property type="entry name" value="FLAVODOXIN_LIKE"/>
    <property type="match status" value="1"/>
</dbReference>
<dbReference type="Proteomes" id="UP000694044">
    <property type="component" value="Unassembled WGS sequence"/>
</dbReference>
<evidence type="ECO:0000259" key="3">
    <source>
        <dbReference type="PROSITE" id="PS50902"/>
    </source>
</evidence>
<proteinExistence type="predicted"/>
<dbReference type="GO" id="GO:0016491">
    <property type="term" value="F:oxidoreductase activity"/>
    <property type="evidence" value="ECO:0007669"/>
    <property type="project" value="TreeGrafter"/>
</dbReference>
<name>A0A8T1VX62_9STRA</name>
<dbReference type="EMBL" id="JAGDFM010000155">
    <property type="protein sequence ID" value="KAG7384154.1"/>
    <property type="molecule type" value="Genomic_DNA"/>
</dbReference>
<protein>
    <submittedName>
        <fullName evidence="4">Nitric oxide synthase, brain</fullName>
    </submittedName>
</protein>
<keyword evidence="5" id="KW-1185">Reference proteome</keyword>
<organism evidence="4 5">
    <name type="scientific">Phytophthora pseudosyringae</name>
    <dbReference type="NCBI Taxonomy" id="221518"/>
    <lineage>
        <taxon>Eukaryota</taxon>
        <taxon>Sar</taxon>
        <taxon>Stramenopiles</taxon>
        <taxon>Oomycota</taxon>
        <taxon>Peronosporomycetes</taxon>
        <taxon>Peronosporales</taxon>
        <taxon>Peronosporaceae</taxon>
        <taxon>Phytophthora</taxon>
    </lineage>
</organism>
<evidence type="ECO:0000313" key="4">
    <source>
        <dbReference type="EMBL" id="KAG7384154.1"/>
    </source>
</evidence>
<feature type="region of interest" description="Disordered" evidence="2">
    <location>
        <begin position="1"/>
        <end position="21"/>
    </location>
</feature>
<dbReference type="GO" id="GO:0010181">
    <property type="term" value="F:FMN binding"/>
    <property type="evidence" value="ECO:0007669"/>
    <property type="project" value="InterPro"/>
</dbReference>
<comment type="caution">
    <text evidence="4">The sequence shown here is derived from an EMBL/GenBank/DDBJ whole genome shotgun (WGS) entry which is preliminary data.</text>
</comment>
<evidence type="ECO:0000313" key="5">
    <source>
        <dbReference type="Proteomes" id="UP000694044"/>
    </source>
</evidence>
<evidence type="ECO:0000256" key="1">
    <source>
        <dbReference type="ARBA" id="ARBA00022630"/>
    </source>
</evidence>